<dbReference type="Pfam" id="PF08448">
    <property type="entry name" value="PAS_4"/>
    <property type="match status" value="2"/>
</dbReference>
<dbReference type="SMART" id="SM00387">
    <property type="entry name" value="HATPase_c"/>
    <property type="match status" value="1"/>
</dbReference>
<dbReference type="PANTHER" id="PTHR43065:SF42">
    <property type="entry name" value="TWO-COMPONENT SENSOR PPRA"/>
    <property type="match status" value="1"/>
</dbReference>
<feature type="coiled-coil region" evidence="5">
    <location>
        <begin position="428"/>
        <end position="473"/>
    </location>
</feature>
<dbReference type="Pfam" id="PF00512">
    <property type="entry name" value="HisKA"/>
    <property type="match status" value="1"/>
</dbReference>
<dbReference type="Pfam" id="PF02518">
    <property type="entry name" value="HATPase_c"/>
    <property type="match status" value="1"/>
</dbReference>
<dbReference type="Pfam" id="PF08447">
    <property type="entry name" value="PAS_3"/>
    <property type="match status" value="1"/>
</dbReference>
<dbReference type="PROSITE" id="PS50109">
    <property type="entry name" value="HIS_KIN"/>
    <property type="match status" value="1"/>
</dbReference>
<accession>A0A418VRI0</accession>
<dbReference type="PROSITE" id="PS50113">
    <property type="entry name" value="PAC"/>
    <property type="match status" value="1"/>
</dbReference>
<evidence type="ECO:0000259" key="8">
    <source>
        <dbReference type="PROSITE" id="PS50113"/>
    </source>
</evidence>
<dbReference type="InterPro" id="IPR013655">
    <property type="entry name" value="PAS_fold_3"/>
</dbReference>
<comment type="caution">
    <text evidence="9">The sequence shown here is derived from an EMBL/GenBank/DDBJ whole genome shotgun (WGS) entry which is preliminary data.</text>
</comment>
<dbReference type="CDD" id="cd00082">
    <property type="entry name" value="HisKA"/>
    <property type="match status" value="1"/>
</dbReference>
<dbReference type="InterPro" id="IPR003594">
    <property type="entry name" value="HATPase_dom"/>
</dbReference>
<sequence length="847" mass="92815">MHAAVHAHDWAATPLGPPDRWSPPLQITAATMLSSAIPCFVVWGPHQTLLYNDAYVELLAGRHPDALGRSFREVWPEIWSDLEPLVSRAYAGEALSQQNLPLRMRRKGYDEETWFTYFYTPVRLDDGAVAGFFGGCLENTESMRSSKALEEANAKLQQALANQRAANDAVGRSEARYRALFEAIDDGFCIIEFFDGPHGPLSDYMHIEANAGYEKQTGIPNIVGRTLRDLVPDEADGWAELYRKVLLTGQPIHFEREFLAINRIIEVSATRLEPPELRQVSVLFRDITARKQSEVALRESETIARENVQRVQLALAAGAIIGTWLWDLPSDRFTVDEAFARSFGLDPAKGREGLSLAQVVETVHPDDQAGLAEAIAEAIRRGGPYAHQYRVRRADGKYYWLEANGRVDHGPDGTPLSFPGVLIDVDDRRALVEERDRAIAELRALNETLEQRIAESRAELMRSEAQLRQSQKMEAVGQLTGGLAHDFNNLLAGISGSLEMMSARIRQGRLGEVDKYMVAAQGAVKRAASLTHRLLAFARRQTLTPTAANVNRLVSGMLDLIQRTVGPGIEVQHVGASGLWPVLVDVPQLESALLNLCINARDAMPDGGKITIETGNRWIDRAQAKIYDIPTGQYVSLCVSDTGTGMSRDVIAKAFDPFFTTKPIGKGTGLGLSMIYGFAQQSGGQVRIYSEVGEGTMVCIYLPRHRGEAEEDERSPDSGVIPFAQTGETVLIVDDEPTVRMLVADVLGDLGYTALEAADSLGGLKVLQSDARIDLLVTDVGLPGGMNGRQLADAARETRPGLNVLFITGFAENALLNNGQLEPGMAVLTKPFAVDTLAARIRELISK</sequence>
<organism evidence="9 10">
    <name type="scientific">Rhodopseudomonas palustris</name>
    <dbReference type="NCBI Taxonomy" id="1076"/>
    <lineage>
        <taxon>Bacteria</taxon>
        <taxon>Pseudomonadati</taxon>
        <taxon>Pseudomonadota</taxon>
        <taxon>Alphaproteobacteria</taxon>
        <taxon>Hyphomicrobiales</taxon>
        <taxon>Nitrobacteraceae</taxon>
        <taxon>Rhodopseudomonas</taxon>
    </lineage>
</organism>
<dbReference type="RefSeq" id="WP_119854847.1">
    <property type="nucleotide sequence ID" value="NZ_QYYD01000001.1"/>
</dbReference>
<evidence type="ECO:0000256" key="2">
    <source>
        <dbReference type="ARBA" id="ARBA00012438"/>
    </source>
</evidence>
<keyword evidence="5" id="KW-0175">Coiled coil</keyword>
<reference evidence="9 10" key="1">
    <citation type="submission" date="2018-09" db="EMBL/GenBank/DDBJ databases">
        <title>Draft genome sequence of Rhodopseudomonas palustris 2.1.18.</title>
        <authorList>
            <person name="Robertson S.L."/>
            <person name="Meyer T.E."/>
            <person name="Kyndt J.A."/>
        </authorList>
    </citation>
    <scope>NUCLEOTIDE SEQUENCE [LARGE SCALE GENOMIC DNA]</scope>
    <source>
        <strain evidence="9 10">2.1.18</strain>
    </source>
</reference>
<evidence type="ECO:0000256" key="3">
    <source>
        <dbReference type="ARBA" id="ARBA00022553"/>
    </source>
</evidence>
<evidence type="ECO:0000313" key="9">
    <source>
        <dbReference type="EMBL" id="RJF78955.1"/>
    </source>
</evidence>
<dbReference type="InterPro" id="IPR036890">
    <property type="entry name" value="HATPase_C_sf"/>
</dbReference>
<dbReference type="PROSITE" id="PS50110">
    <property type="entry name" value="RESPONSE_REGULATORY"/>
    <property type="match status" value="1"/>
</dbReference>
<dbReference type="SMART" id="SM00086">
    <property type="entry name" value="PAC"/>
    <property type="match status" value="2"/>
</dbReference>
<proteinExistence type="predicted"/>
<dbReference type="PRINTS" id="PR00344">
    <property type="entry name" value="BCTRLSENSOR"/>
</dbReference>
<evidence type="ECO:0000256" key="5">
    <source>
        <dbReference type="SAM" id="Coils"/>
    </source>
</evidence>
<dbReference type="InterPro" id="IPR001610">
    <property type="entry name" value="PAC"/>
</dbReference>
<dbReference type="SUPFAM" id="SSF52172">
    <property type="entry name" value="CheY-like"/>
    <property type="match status" value="1"/>
</dbReference>
<evidence type="ECO:0000256" key="4">
    <source>
        <dbReference type="PROSITE-ProRule" id="PRU00169"/>
    </source>
</evidence>
<dbReference type="InterPro" id="IPR004358">
    <property type="entry name" value="Sig_transdc_His_kin-like_C"/>
</dbReference>
<dbReference type="SMART" id="SM00448">
    <property type="entry name" value="REC"/>
    <property type="match status" value="1"/>
</dbReference>
<dbReference type="OrthoDB" id="9796100at2"/>
<protein>
    <recommendedName>
        <fullName evidence="2">histidine kinase</fullName>
        <ecNumber evidence="2">2.7.13.3</ecNumber>
    </recommendedName>
</protein>
<dbReference type="InterPro" id="IPR013656">
    <property type="entry name" value="PAS_4"/>
</dbReference>
<keyword evidence="3 4" id="KW-0597">Phosphoprotein</keyword>
<dbReference type="InterPro" id="IPR005467">
    <property type="entry name" value="His_kinase_dom"/>
</dbReference>
<dbReference type="Gene3D" id="1.10.287.130">
    <property type="match status" value="1"/>
</dbReference>
<dbReference type="InterPro" id="IPR036097">
    <property type="entry name" value="HisK_dim/P_sf"/>
</dbReference>
<dbReference type="NCBIfam" id="TIGR00229">
    <property type="entry name" value="sensory_box"/>
    <property type="match status" value="1"/>
</dbReference>
<dbReference type="CDD" id="cd16919">
    <property type="entry name" value="HATPase_CckA-like"/>
    <property type="match status" value="1"/>
</dbReference>
<dbReference type="InterPro" id="IPR011006">
    <property type="entry name" value="CheY-like_superfamily"/>
</dbReference>
<dbReference type="InterPro" id="IPR003661">
    <property type="entry name" value="HisK_dim/P_dom"/>
</dbReference>
<dbReference type="Proteomes" id="UP000285523">
    <property type="component" value="Unassembled WGS sequence"/>
</dbReference>
<dbReference type="PANTHER" id="PTHR43065">
    <property type="entry name" value="SENSOR HISTIDINE KINASE"/>
    <property type="match status" value="1"/>
</dbReference>
<dbReference type="CDD" id="cd18161">
    <property type="entry name" value="REC_hyHK_blue-like"/>
    <property type="match status" value="1"/>
</dbReference>
<dbReference type="InterPro" id="IPR035965">
    <property type="entry name" value="PAS-like_dom_sf"/>
</dbReference>
<dbReference type="Gene3D" id="3.30.565.10">
    <property type="entry name" value="Histidine kinase-like ATPase, C-terminal domain"/>
    <property type="match status" value="1"/>
</dbReference>
<feature type="domain" description="Histidine kinase" evidence="6">
    <location>
        <begin position="482"/>
        <end position="706"/>
    </location>
</feature>
<evidence type="ECO:0000256" key="1">
    <source>
        <dbReference type="ARBA" id="ARBA00000085"/>
    </source>
</evidence>
<dbReference type="Gene3D" id="3.40.50.2300">
    <property type="match status" value="1"/>
</dbReference>
<dbReference type="SUPFAM" id="SSF55874">
    <property type="entry name" value="ATPase domain of HSP90 chaperone/DNA topoisomerase II/histidine kinase"/>
    <property type="match status" value="1"/>
</dbReference>
<dbReference type="InterPro" id="IPR001789">
    <property type="entry name" value="Sig_transdc_resp-reg_receiver"/>
</dbReference>
<feature type="domain" description="Response regulatory" evidence="7">
    <location>
        <begin position="729"/>
        <end position="845"/>
    </location>
</feature>
<dbReference type="AlphaFoldDB" id="A0A418VRI0"/>
<evidence type="ECO:0000259" key="7">
    <source>
        <dbReference type="PROSITE" id="PS50110"/>
    </source>
</evidence>
<dbReference type="EMBL" id="QYYD01000001">
    <property type="protein sequence ID" value="RJF78955.1"/>
    <property type="molecule type" value="Genomic_DNA"/>
</dbReference>
<comment type="catalytic activity">
    <reaction evidence="1">
        <text>ATP + protein L-histidine = ADP + protein N-phospho-L-histidine.</text>
        <dbReference type="EC" id="2.7.13.3"/>
    </reaction>
</comment>
<dbReference type="InterPro" id="IPR000014">
    <property type="entry name" value="PAS"/>
</dbReference>
<dbReference type="SMART" id="SM00388">
    <property type="entry name" value="HisKA"/>
    <property type="match status" value="1"/>
</dbReference>
<feature type="modified residue" description="4-aspartylphosphate" evidence="4">
    <location>
        <position position="779"/>
    </location>
</feature>
<dbReference type="Gene3D" id="3.30.450.20">
    <property type="entry name" value="PAS domain"/>
    <property type="match status" value="3"/>
</dbReference>
<name>A0A418VRI0_RHOPL</name>
<feature type="domain" description="PAC" evidence="8">
    <location>
        <begin position="385"/>
        <end position="437"/>
    </location>
</feature>
<evidence type="ECO:0000313" key="10">
    <source>
        <dbReference type="Proteomes" id="UP000285523"/>
    </source>
</evidence>
<dbReference type="SUPFAM" id="SSF55785">
    <property type="entry name" value="PYP-like sensor domain (PAS domain)"/>
    <property type="match status" value="3"/>
</dbReference>
<dbReference type="SUPFAM" id="SSF47384">
    <property type="entry name" value="Homodimeric domain of signal transducing histidine kinase"/>
    <property type="match status" value="1"/>
</dbReference>
<dbReference type="InterPro" id="IPR000700">
    <property type="entry name" value="PAS-assoc_C"/>
</dbReference>
<dbReference type="GO" id="GO:0000155">
    <property type="term" value="F:phosphorelay sensor kinase activity"/>
    <property type="evidence" value="ECO:0007669"/>
    <property type="project" value="InterPro"/>
</dbReference>
<evidence type="ECO:0000259" key="6">
    <source>
        <dbReference type="PROSITE" id="PS50109"/>
    </source>
</evidence>
<dbReference type="Pfam" id="PF00072">
    <property type="entry name" value="Response_reg"/>
    <property type="match status" value="1"/>
</dbReference>
<dbReference type="EC" id="2.7.13.3" evidence="2"/>
<dbReference type="CDD" id="cd00130">
    <property type="entry name" value="PAS"/>
    <property type="match status" value="1"/>
</dbReference>
<gene>
    <name evidence="9" type="ORF">D4Q52_00980</name>
</gene>